<sequence>MSCVTQTRPSASSALTWSRHFTMNNMGLPDKIQVSPGENSPPDKTVTYASVLNDRETLILPTSTSLNNPRQESPTFRLSQSGISKRQRTLSPPQQHFNFSPILSKTDSKFNLQATSKPHDPVVVADPPDNKSTSMDISLPPPSSSAPPIEDMVT</sequence>
<comment type="caution">
    <text evidence="2">The sequence shown here is derived from an EMBL/GenBank/DDBJ whole genome shotgun (WGS) entry which is preliminary data.</text>
</comment>
<feature type="compositionally biased region" description="Polar residues" evidence="1">
    <location>
        <begin position="62"/>
        <end position="116"/>
    </location>
</feature>
<accession>A0A068S4K6</accession>
<dbReference type="AlphaFoldDB" id="A0A068S4K6"/>
<gene>
    <name evidence="2" type="ORF">LCOR_07243.1</name>
</gene>
<proteinExistence type="predicted"/>
<feature type="region of interest" description="Disordered" evidence="1">
    <location>
        <begin position="62"/>
        <end position="154"/>
    </location>
</feature>
<name>A0A068S4K6_9FUNG</name>
<organism evidence="2 3">
    <name type="scientific">Lichtheimia corymbifera JMRC:FSU:9682</name>
    <dbReference type="NCBI Taxonomy" id="1263082"/>
    <lineage>
        <taxon>Eukaryota</taxon>
        <taxon>Fungi</taxon>
        <taxon>Fungi incertae sedis</taxon>
        <taxon>Mucoromycota</taxon>
        <taxon>Mucoromycotina</taxon>
        <taxon>Mucoromycetes</taxon>
        <taxon>Mucorales</taxon>
        <taxon>Lichtheimiaceae</taxon>
        <taxon>Lichtheimia</taxon>
    </lineage>
</organism>
<protein>
    <submittedName>
        <fullName evidence="2">Uncharacterized protein</fullName>
    </submittedName>
</protein>
<evidence type="ECO:0000313" key="2">
    <source>
        <dbReference type="EMBL" id="CDH56161.1"/>
    </source>
</evidence>
<reference evidence="2" key="1">
    <citation type="submission" date="2013-08" db="EMBL/GenBank/DDBJ databases">
        <title>Gene expansion shapes genome architecture in the human pathogen Lichtheimia corymbifera: an evolutionary genomics analysis in the ancient terrestrial Mucorales (Mucoromycotina).</title>
        <authorList>
            <person name="Schwartze V.U."/>
            <person name="Winter S."/>
            <person name="Shelest E."/>
            <person name="Marcet-Houben M."/>
            <person name="Horn F."/>
            <person name="Wehner S."/>
            <person name="Hoffmann K."/>
            <person name="Riege K."/>
            <person name="Sammeth M."/>
            <person name="Nowrousian M."/>
            <person name="Valiante V."/>
            <person name="Linde J."/>
            <person name="Jacobsen I.D."/>
            <person name="Marz M."/>
            <person name="Brakhage A.A."/>
            <person name="Gabaldon T."/>
            <person name="Bocker S."/>
            <person name="Voigt K."/>
        </authorList>
    </citation>
    <scope>NUCLEOTIDE SEQUENCE [LARGE SCALE GENOMIC DNA]</scope>
    <source>
        <strain evidence="2">FSU 9682</strain>
    </source>
</reference>
<dbReference type="VEuPathDB" id="FungiDB:LCOR_07243.1"/>
<evidence type="ECO:0000313" key="3">
    <source>
        <dbReference type="Proteomes" id="UP000027586"/>
    </source>
</evidence>
<keyword evidence="3" id="KW-1185">Reference proteome</keyword>
<dbReference type="Proteomes" id="UP000027586">
    <property type="component" value="Unassembled WGS sequence"/>
</dbReference>
<dbReference type="EMBL" id="CBTN010000035">
    <property type="protein sequence ID" value="CDH56161.1"/>
    <property type="molecule type" value="Genomic_DNA"/>
</dbReference>
<evidence type="ECO:0000256" key="1">
    <source>
        <dbReference type="SAM" id="MobiDB-lite"/>
    </source>
</evidence>